<organism evidence="2 3">
    <name type="scientific">Spodoptera exigua</name>
    <name type="common">Beet armyworm</name>
    <name type="synonym">Noctua fulgens</name>
    <dbReference type="NCBI Taxonomy" id="7107"/>
    <lineage>
        <taxon>Eukaryota</taxon>
        <taxon>Metazoa</taxon>
        <taxon>Ecdysozoa</taxon>
        <taxon>Arthropoda</taxon>
        <taxon>Hexapoda</taxon>
        <taxon>Insecta</taxon>
        <taxon>Pterygota</taxon>
        <taxon>Neoptera</taxon>
        <taxon>Endopterygota</taxon>
        <taxon>Lepidoptera</taxon>
        <taxon>Glossata</taxon>
        <taxon>Ditrysia</taxon>
        <taxon>Noctuoidea</taxon>
        <taxon>Noctuidae</taxon>
        <taxon>Amphipyrinae</taxon>
        <taxon>Spodoptera</taxon>
    </lineage>
</organism>
<name>A0A922SEH6_SPOEX</name>
<sequence>MVNSQTDKRRAFFYCTLNLINNRIGLPLAYSVKCVVRDGSVAASAHADEGHGGGAGPRSDSKRGEQYHINNIII</sequence>
<accession>A0A922SEH6</accession>
<evidence type="ECO:0000313" key="2">
    <source>
        <dbReference type="EMBL" id="KAH9634786.1"/>
    </source>
</evidence>
<reference evidence="2" key="1">
    <citation type="journal article" date="2021" name="G3 (Bethesda)">
        <title>Genome and transcriptome analysis of the beet armyworm Spodoptera exigua reveals targets for pest control. .</title>
        <authorList>
            <person name="Simon S."/>
            <person name="Breeschoten T."/>
            <person name="Jansen H.J."/>
            <person name="Dirks R.P."/>
            <person name="Schranz M.E."/>
            <person name="Ros V.I.D."/>
        </authorList>
    </citation>
    <scope>NUCLEOTIDE SEQUENCE</scope>
    <source>
        <strain evidence="2">TB_SE_WUR_2020</strain>
    </source>
</reference>
<dbReference type="Proteomes" id="UP000814243">
    <property type="component" value="Unassembled WGS sequence"/>
</dbReference>
<dbReference type="AlphaFoldDB" id="A0A922SEH6"/>
<protein>
    <submittedName>
        <fullName evidence="2">Uncharacterized protein</fullName>
    </submittedName>
</protein>
<comment type="caution">
    <text evidence="2">The sequence shown here is derived from an EMBL/GenBank/DDBJ whole genome shotgun (WGS) entry which is preliminary data.</text>
</comment>
<gene>
    <name evidence="2" type="ORF">HF086_012200</name>
</gene>
<dbReference type="EMBL" id="JACEFF010000590">
    <property type="protein sequence ID" value="KAH9634786.1"/>
    <property type="molecule type" value="Genomic_DNA"/>
</dbReference>
<evidence type="ECO:0000256" key="1">
    <source>
        <dbReference type="SAM" id="MobiDB-lite"/>
    </source>
</evidence>
<feature type="region of interest" description="Disordered" evidence="1">
    <location>
        <begin position="45"/>
        <end position="74"/>
    </location>
</feature>
<evidence type="ECO:0000313" key="3">
    <source>
        <dbReference type="Proteomes" id="UP000814243"/>
    </source>
</evidence>
<proteinExistence type="predicted"/>